<evidence type="ECO:0000256" key="3">
    <source>
        <dbReference type="ARBA" id="ARBA00022679"/>
    </source>
</evidence>
<dbReference type="InterPro" id="IPR036890">
    <property type="entry name" value="HATPase_C_sf"/>
</dbReference>
<keyword evidence="4" id="KW-0418">Kinase</keyword>
<dbReference type="EMBL" id="BAABCA010000008">
    <property type="protein sequence ID" value="GAA4239527.1"/>
    <property type="molecule type" value="Genomic_DNA"/>
</dbReference>
<evidence type="ECO:0000259" key="7">
    <source>
        <dbReference type="Pfam" id="PF02518"/>
    </source>
</evidence>
<evidence type="ECO:0000313" key="9">
    <source>
        <dbReference type="Proteomes" id="UP001501496"/>
    </source>
</evidence>
<evidence type="ECO:0000256" key="5">
    <source>
        <dbReference type="ARBA" id="ARBA00023012"/>
    </source>
</evidence>
<comment type="caution">
    <text evidence="8">The sequence shown here is derived from an EMBL/GenBank/DDBJ whole genome shotgun (WGS) entry which is preliminary data.</text>
</comment>
<sequence length="248" mass="28351">MEREGQAILVAVGTLVFLCIIVIALFVIFQRRKNLLLLNQKESEERFEQEISKMQIEVREETFRNISWELHDNIGQLITLAKIQLQSSSDINDAKISLDKGLKEIRTLSKSINPEALKNTTLVEALKLEIDRFNRLKYIEANLEINGEKKTMDSKIELTVFRILQEFFSNTIKHANASKLRVIINYNNKGLSICAADNGKGFGIENKAKYNGIGLTNIKKRAQLINADIKIESELNIGTKLYISYNYK</sequence>
<keyword evidence="5" id="KW-0902">Two-component regulatory system</keyword>
<keyword evidence="9" id="KW-1185">Reference proteome</keyword>
<proteinExistence type="predicted"/>
<dbReference type="PANTHER" id="PTHR24421">
    <property type="entry name" value="NITRATE/NITRITE SENSOR PROTEIN NARX-RELATED"/>
    <property type="match status" value="1"/>
</dbReference>
<comment type="catalytic activity">
    <reaction evidence="1">
        <text>ATP + protein L-histidine = ADP + protein N-phospho-L-histidine.</text>
        <dbReference type="EC" id="2.7.13.3"/>
    </reaction>
</comment>
<keyword evidence="6" id="KW-0472">Membrane</keyword>
<organism evidence="8 9">
    <name type="scientific">Postechiella marina</name>
    <dbReference type="NCBI Taxonomy" id="943941"/>
    <lineage>
        <taxon>Bacteria</taxon>
        <taxon>Pseudomonadati</taxon>
        <taxon>Bacteroidota</taxon>
        <taxon>Flavobacteriia</taxon>
        <taxon>Flavobacteriales</taxon>
        <taxon>Flavobacteriaceae</taxon>
        <taxon>Postechiella</taxon>
    </lineage>
</organism>
<feature type="domain" description="Histidine kinase/HSP90-like ATPase" evidence="7">
    <location>
        <begin position="158"/>
        <end position="243"/>
    </location>
</feature>
<reference evidence="9" key="1">
    <citation type="journal article" date="2019" name="Int. J. Syst. Evol. Microbiol.">
        <title>The Global Catalogue of Microorganisms (GCM) 10K type strain sequencing project: providing services to taxonomists for standard genome sequencing and annotation.</title>
        <authorList>
            <consortium name="The Broad Institute Genomics Platform"/>
            <consortium name="The Broad Institute Genome Sequencing Center for Infectious Disease"/>
            <person name="Wu L."/>
            <person name="Ma J."/>
        </authorList>
    </citation>
    <scope>NUCLEOTIDE SEQUENCE [LARGE SCALE GENOMIC DNA]</scope>
    <source>
        <strain evidence="9">JCM 17630</strain>
    </source>
</reference>
<keyword evidence="6" id="KW-1133">Transmembrane helix</keyword>
<protein>
    <recommendedName>
        <fullName evidence="2">histidine kinase</fullName>
        <ecNumber evidence="2">2.7.13.3</ecNumber>
    </recommendedName>
</protein>
<evidence type="ECO:0000313" key="8">
    <source>
        <dbReference type="EMBL" id="GAA4239527.1"/>
    </source>
</evidence>
<dbReference type="PANTHER" id="PTHR24421:SF10">
    <property type="entry name" value="NITRATE_NITRITE SENSOR PROTEIN NARQ"/>
    <property type="match status" value="1"/>
</dbReference>
<dbReference type="Pfam" id="PF02518">
    <property type="entry name" value="HATPase_c"/>
    <property type="match status" value="1"/>
</dbReference>
<feature type="transmembrane region" description="Helical" evidence="6">
    <location>
        <begin position="6"/>
        <end position="29"/>
    </location>
</feature>
<evidence type="ECO:0000256" key="1">
    <source>
        <dbReference type="ARBA" id="ARBA00000085"/>
    </source>
</evidence>
<dbReference type="Gene3D" id="3.30.565.10">
    <property type="entry name" value="Histidine kinase-like ATPase, C-terminal domain"/>
    <property type="match status" value="1"/>
</dbReference>
<dbReference type="InterPro" id="IPR003594">
    <property type="entry name" value="HATPase_dom"/>
</dbReference>
<dbReference type="RefSeq" id="WP_344789585.1">
    <property type="nucleotide sequence ID" value="NZ_BAABCA010000008.1"/>
</dbReference>
<evidence type="ECO:0000256" key="2">
    <source>
        <dbReference type="ARBA" id="ARBA00012438"/>
    </source>
</evidence>
<dbReference type="CDD" id="cd16917">
    <property type="entry name" value="HATPase_UhpB-NarQ-NarX-like"/>
    <property type="match status" value="1"/>
</dbReference>
<gene>
    <name evidence="8" type="ORF">GCM10022291_34190</name>
</gene>
<keyword evidence="3" id="KW-0808">Transferase</keyword>
<evidence type="ECO:0000256" key="6">
    <source>
        <dbReference type="SAM" id="Phobius"/>
    </source>
</evidence>
<dbReference type="Proteomes" id="UP001501496">
    <property type="component" value="Unassembled WGS sequence"/>
</dbReference>
<dbReference type="EC" id="2.7.13.3" evidence="2"/>
<dbReference type="InterPro" id="IPR050482">
    <property type="entry name" value="Sensor_HK_TwoCompSys"/>
</dbReference>
<keyword evidence="6" id="KW-0812">Transmembrane</keyword>
<dbReference type="SUPFAM" id="SSF55874">
    <property type="entry name" value="ATPase domain of HSP90 chaperone/DNA topoisomerase II/histidine kinase"/>
    <property type="match status" value="1"/>
</dbReference>
<name>A0ABP8CHV0_9FLAO</name>
<accession>A0ABP8CHV0</accession>
<evidence type="ECO:0000256" key="4">
    <source>
        <dbReference type="ARBA" id="ARBA00022777"/>
    </source>
</evidence>